<evidence type="ECO:0000259" key="12">
    <source>
        <dbReference type="Pfam" id="PF00884"/>
    </source>
</evidence>
<organism evidence="13 14">
    <name type="scientific">Halanaerobium saccharolyticum</name>
    <dbReference type="NCBI Taxonomy" id="43595"/>
    <lineage>
        <taxon>Bacteria</taxon>
        <taxon>Bacillati</taxon>
        <taxon>Bacillota</taxon>
        <taxon>Clostridia</taxon>
        <taxon>Halanaerobiales</taxon>
        <taxon>Halanaerobiaceae</taxon>
        <taxon>Halanaerobium</taxon>
    </lineage>
</organism>
<evidence type="ECO:0000313" key="13">
    <source>
        <dbReference type="EMBL" id="PTW00190.1"/>
    </source>
</evidence>
<evidence type="ECO:0000256" key="2">
    <source>
        <dbReference type="ARBA" id="ARBA00004936"/>
    </source>
</evidence>
<keyword evidence="7 11" id="KW-0472">Membrane</keyword>
<feature type="domain" description="Sulfatase N-terminal" evidence="12">
    <location>
        <begin position="255"/>
        <end position="543"/>
    </location>
</feature>
<dbReference type="Pfam" id="PF00884">
    <property type="entry name" value="Sulfatase"/>
    <property type="match status" value="1"/>
</dbReference>
<feature type="transmembrane region" description="Helical" evidence="11">
    <location>
        <begin position="166"/>
        <end position="187"/>
    </location>
</feature>
<dbReference type="InterPro" id="IPR012160">
    <property type="entry name" value="LtaS-like"/>
</dbReference>
<dbReference type="GO" id="GO:0046872">
    <property type="term" value="F:metal ion binding"/>
    <property type="evidence" value="ECO:0007669"/>
    <property type="project" value="UniProtKB-KW"/>
</dbReference>
<dbReference type="EMBL" id="QAXS01000008">
    <property type="protein sequence ID" value="PTW00190.1"/>
    <property type="molecule type" value="Genomic_DNA"/>
</dbReference>
<comment type="pathway">
    <text evidence="2">Cell wall biogenesis; lipoteichoic acid biosynthesis.</text>
</comment>
<keyword evidence="4" id="KW-1003">Cell membrane</keyword>
<feature type="transmembrane region" description="Helical" evidence="11">
    <location>
        <begin position="34"/>
        <end position="57"/>
    </location>
</feature>
<keyword evidence="13" id="KW-0808">Transferase</keyword>
<feature type="active site" evidence="8">
    <location>
        <position position="303"/>
    </location>
</feature>
<dbReference type="AlphaFoldDB" id="A0A2T5RLS0"/>
<feature type="binding site" evidence="9">
    <location>
        <position position="424"/>
    </location>
    <ligand>
        <name>substrate</name>
    </ligand>
</feature>
<evidence type="ECO:0000313" key="14">
    <source>
        <dbReference type="Proteomes" id="UP000244089"/>
    </source>
</evidence>
<dbReference type="InterPro" id="IPR050448">
    <property type="entry name" value="OpgB/LTA_synthase_biosynth"/>
</dbReference>
<comment type="similarity">
    <text evidence="3">Belongs to the LTA synthase family.</text>
</comment>
<comment type="caution">
    <text evidence="13">The sequence shown here is derived from an EMBL/GenBank/DDBJ whole genome shotgun (WGS) entry which is preliminary data.</text>
</comment>
<feature type="binding site" evidence="10">
    <location>
        <position position="262"/>
    </location>
    <ligand>
        <name>Mn(2+)</name>
        <dbReference type="ChEBI" id="CHEBI:29035"/>
    </ligand>
</feature>
<feature type="binding site" evidence="10">
    <location>
        <position position="484"/>
    </location>
    <ligand>
        <name>Mn(2+)</name>
        <dbReference type="ChEBI" id="CHEBI:29035"/>
    </ligand>
</feature>
<evidence type="ECO:0000256" key="1">
    <source>
        <dbReference type="ARBA" id="ARBA00004651"/>
    </source>
</evidence>
<sequence length="633" mass="74429">MLSNFELERRLRYFSLILFFSFIIKYNYLMLQIFYAPSLTALIIRNLFFAIFYLKFIEPLLISKKIRQRLFFMLFFFSFFFIANYWYNQYFGNFLSVSDIFSGEGTGDFSMYQVLFTQIFRFRDIVIILDMALLGLWGFNSLPDLKITYDWGFWKRSLSRLPLKNTTAFALIFVLLLVQVVAGSYIMGGESPSELYQSGTSYLASVYGILPLYTIEAYSYFTREEEKPRPELKNVPYYRKQTQLSGIKSLPQNTNVILIQVESLDAAIIDYRQQGKEVTPFLNQLKEQSYYFENFYAQKVNGSFDADLSTLTSLYPVNRSYVFRDIDLGEFQSLPLLLKEKNYQTLAFHNNDRNFFNRAEAYPDLGFDHFYSQRAFKEEIYPVPEDRGLGINDYDFFNSAAEIITEADQREEPFFAYLISLTSHTPFNFYPKTAVEDFDEVNNNLVHNYFKSINFLDSSLGNFVSKLEVAGVMENTLLVIYSDHESEIKTMEYESGRDFTLWRNVKIPYHIPLFIKHPQLENKSFEREGTTTDIAPTVLDLLGFKELPEQFVGRSLFLEQNDPILFLHETPHVLKDGQLFIKELDELIKVGHLTDQEKELKFSEQKIEELTEIINYMRDLFIINQGEIFREVE</sequence>
<dbReference type="OrthoDB" id="243547at2"/>
<dbReference type="SUPFAM" id="SSF53649">
    <property type="entry name" value="Alkaline phosphatase-like"/>
    <property type="match status" value="1"/>
</dbReference>
<evidence type="ECO:0000256" key="6">
    <source>
        <dbReference type="ARBA" id="ARBA00022989"/>
    </source>
</evidence>
<evidence type="ECO:0000256" key="3">
    <source>
        <dbReference type="ARBA" id="ARBA00009983"/>
    </source>
</evidence>
<evidence type="ECO:0000256" key="5">
    <source>
        <dbReference type="ARBA" id="ARBA00022692"/>
    </source>
</evidence>
<dbReference type="InterPro" id="IPR000917">
    <property type="entry name" value="Sulfatase_N"/>
</dbReference>
<evidence type="ECO:0000256" key="9">
    <source>
        <dbReference type="PIRSR" id="PIRSR005091-2"/>
    </source>
</evidence>
<dbReference type="PIRSF" id="PIRSF005091">
    <property type="entry name" value="Mmb_sulf_HI1246"/>
    <property type="match status" value="1"/>
</dbReference>
<feature type="transmembrane region" description="Helical" evidence="11">
    <location>
        <begin position="69"/>
        <end position="87"/>
    </location>
</feature>
<dbReference type="PANTHER" id="PTHR47371">
    <property type="entry name" value="LIPOTEICHOIC ACID SYNTHASE"/>
    <property type="match status" value="1"/>
</dbReference>
<feature type="transmembrane region" description="Helical" evidence="11">
    <location>
        <begin position="12"/>
        <end position="28"/>
    </location>
</feature>
<dbReference type="Proteomes" id="UP000244089">
    <property type="component" value="Unassembled WGS sequence"/>
</dbReference>
<dbReference type="PANTHER" id="PTHR47371:SF3">
    <property type="entry name" value="PHOSPHOGLYCEROL TRANSFERASE I"/>
    <property type="match status" value="1"/>
</dbReference>
<dbReference type="Gene3D" id="3.40.720.10">
    <property type="entry name" value="Alkaline Phosphatase, subunit A"/>
    <property type="match status" value="1"/>
</dbReference>
<dbReference type="GO" id="GO:0016740">
    <property type="term" value="F:transferase activity"/>
    <property type="evidence" value="ECO:0007669"/>
    <property type="project" value="UniProtKB-KW"/>
</dbReference>
<reference evidence="13 14" key="1">
    <citation type="submission" date="2018-04" db="EMBL/GenBank/DDBJ databases">
        <title>Subsurface microbial communities from deep shales in Ohio and West Virginia, USA.</title>
        <authorList>
            <person name="Wrighton K."/>
        </authorList>
    </citation>
    <scope>NUCLEOTIDE SEQUENCE [LARGE SCALE GENOMIC DNA]</scope>
    <source>
        <strain evidence="13 14">WC1</strain>
    </source>
</reference>
<proteinExistence type="inferred from homology"/>
<evidence type="ECO:0000256" key="11">
    <source>
        <dbReference type="SAM" id="Phobius"/>
    </source>
</evidence>
<dbReference type="GO" id="GO:0005886">
    <property type="term" value="C:plasma membrane"/>
    <property type="evidence" value="ECO:0007669"/>
    <property type="project" value="UniProtKB-SubCell"/>
</dbReference>
<feature type="transmembrane region" description="Helical" evidence="11">
    <location>
        <begin position="125"/>
        <end position="145"/>
    </location>
</feature>
<evidence type="ECO:0000256" key="10">
    <source>
        <dbReference type="PIRSR" id="PIRSR005091-3"/>
    </source>
</evidence>
<keyword evidence="5 11" id="KW-0812">Transmembrane</keyword>
<evidence type="ECO:0000256" key="4">
    <source>
        <dbReference type="ARBA" id="ARBA00022475"/>
    </source>
</evidence>
<feature type="binding site" evidence="10">
    <location>
        <position position="483"/>
    </location>
    <ligand>
        <name>Mn(2+)</name>
        <dbReference type="ChEBI" id="CHEBI:29035"/>
    </ligand>
</feature>
<keyword evidence="6 11" id="KW-1133">Transmembrane helix</keyword>
<name>A0A2T5RLS0_9FIRM</name>
<evidence type="ECO:0000256" key="7">
    <source>
        <dbReference type="ARBA" id="ARBA00023136"/>
    </source>
</evidence>
<accession>A0A2T5RLS0</accession>
<protein>
    <submittedName>
        <fullName evidence="13">Phosphoglycerol transferase MdoB-like AlkP superfamily enzyme</fullName>
    </submittedName>
</protein>
<keyword evidence="9" id="KW-0464">Manganese</keyword>
<dbReference type="CDD" id="cd16015">
    <property type="entry name" value="LTA_synthase"/>
    <property type="match status" value="1"/>
</dbReference>
<keyword evidence="9" id="KW-0479">Metal-binding</keyword>
<dbReference type="RefSeq" id="WP_108139287.1">
    <property type="nucleotide sequence ID" value="NZ_QAXS01000008.1"/>
</dbReference>
<comment type="subcellular location">
    <subcellularLocation>
        <location evidence="1">Cell membrane</location>
        <topology evidence="1">Multi-pass membrane protein</topology>
    </subcellularLocation>
</comment>
<dbReference type="Gene3D" id="3.30.1120.170">
    <property type="match status" value="1"/>
</dbReference>
<gene>
    <name evidence="13" type="ORF">C8C76_10883</name>
</gene>
<dbReference type="InterPro" id="IPR017850">
    <property type="entry name" value="Alkaline_phosphatase_core_sf"/>
</dbReference>
<evidence type="ECO:0000256" key="8">
    <source>
        <dbReference type="PIRSR" id="PIRSR005091-1"/>
    </source>
</evidence>